<evidence type="ECO:0000313" key="2">
    <source>
        <dbReference type="EMBL" id="SEQ57296.1"/>
    </source>
</evidence>
<dbReference type="OrthoDB" id="9761147at2"/>
<dbReference type="InterPro" id="IPR038726">
    <property type="entry name" value="PDDEXK_AddAB-type"/>
</dbReference>
<dbReference type="AlphaFoldDB" id="A0A1H9H4N8"/>
<gene>
    <name evidence="2" type="ORF">SAMN04488038_10822</name>
</gene>
<dbReference type="Proteomes" id="UP000199233">
    <property type="component" value="Unassembled WGS sequence"/>
</dbReference>
<dbReference type="Gene3D" id="3.90.320.10">
    <property type="match status" value="1"/>
</dbReference>
<evidence type="ECO:0000313" key="3">
    <source>
        <dbReference type="Proteomes" id="UP000199233"/>
    </source>
</evidence>
<reference evidence="3" key="1">
    <citation type="submission" date="2016-10" db="EMBL/GenBank/DDBJ databases">
        <authorList>
            <person name="Varghese N."/>
            <person name="Submissions S."/>
        </authorList>
    </citation>
    <scope>NUCLEOTIDE SEQUENCE [LARGE SCALE GENOMIC DNA]</scope>
    <source>
        <strain evidence="3">DSM 25927</strain>
    </source>
</reference>
<accession>A0A1H9H4N8</accession>
<dbReference type="STRING" id="489703.SAMN04488038_10822"/>
<name>A0A1H9H4N8_9GAMM</name>
<dbReference type="Gene3D" id="3.40.50.300">
    <property type="entry name" value="P-loop containing nucleotide triphosphate hydrolases"/>
    <property type="match status" value="1"/>
</dbReference>
<dbReference type="InterPro" id="IPR011604">
    <property type="entry name" value="PDDEXK-like_dom_sf"/>
</dbReference>
<dbReference type="EMBL" id="FOFS01000008">
    <property type="protein sequence ID" value="SEQ57296.1"/>
    <property type="molecule type" value="Genomic_DNA"/>
</dbReference>
<dbReference type="InterPro" id="IPR027417">
    <property type="entry name" value="P-loop_NTPase"/>
</dbReference>
<dbReference type="Pfam" id="PF12705">
    <property type="entry name" value="PDDEXK_1"/>
    <property type="match status" value="1"/>
</dbReference>
<dbReference type="InterPro" id="IPR019925">
    <property type="entry name" value="DNA_repair_protein_predicted"/>
</dbReference>
<proteinExistence type="predicted"/>
<keyword evidence="3" id="KW-1185">Reference proteome</keyword>
<organism evidence="2 3">
    <name type="scientific">Solimonas aquatica</name>
    <dbReference type="NCBI Taxonomy" id="489703"/>
    <lineage>
        <taxon>Bacteria</taxon>
        <taxon>Pseudomonadati</taxon>
        <taxon>Pseudomonadota</taxon>
        <taxon>Gammaproteobacteria</taxon>
        <taxon>Nevskiales</taxon>
        <taxon>Nevskiaceae</taxon>
        <taxon>Solimonas</taxon>
    </lineage>
</organism>
<dbReference type="NCBIfam" id="TIGR03623">
    <property type="entry name" value="probable DNA repair protein"/>
    <property type="match status" value="1"/>
</dbReference>
<evidence type="ECO:0000259" key="1">
    <source>
        <dbReference type="Pfam" id="PF12705"/>
    </source>
</evidence>
<feature type="domain" description="PD-(D/E)XK endonuclease-like" evidence="1">
    <location>
        <begin position="613"/>
        <end position="886"/>
    </location>
</feature>
<sequence length="901" mass="99637">MSAISDLPQLSSDQAWAQLEASPAAMLVCASSRQAGAYQRHYGQWQLARGRRVWATPAILSFEALLRQWYQLAEAQLRFGKPLPRLLSTAQSALLWRQCVEHSALPLLRGDEAAQLAAQAWQLAQEYRLTLPFAAQGHADIENFNRWAQRYRQQLTRLQAVDEAMLDALLLERAQAGELQLPAQCILAGFAELTPRLRQWRQTLAAQGVALAQLQLAPRQAQLQVEAAVDEEQELRAAAIWLREQAQHQPQAQLAVIVPDLSARRAQLQRVFDEQLCPVQDAPGTHAQPRPYNLSLGQPLSAYGLVQTALRLLQLAAGGLEAGALSALLTSAYWGSTADAESRAALDAELRRQGWLHIEAADWARLAPAPLQGYAQAAATLRAARRLPAGEWSERFAQLLQACAWPGPRALDSEEYQLLQRWRELLLEFSALDPVLGRVDLASALAQLRELAGREVFQPQSPASRLQVLGVLEAQGLSFDAVRVLSLDDEHWPAPARPHPFIPHALQRAGGLPHASAARELAYAQAQLVDWCRSAEVLVLSYAQRSEGREQAPSPLLLSWLDQVQPARSAALPPAWLASQASAQSESLDDSHAPPPGAQAVLRGGARVLGDQARCPFRAYAVHRLGAKPLETPAYGLQAYDRGELVHRVLERLWRQWRDQAGLLASDESQCRAMIFQAVDQELAQLAQRAPQRLGSGLRQLEAQRLQALITQWLAVERARAPFRVLRIEDQAVTDEAEVEPVREFAGLKLRLRPDRIDATPEGGRIVLDYKTGAARKPPWRDGRPEDPQLLLYALLEPQVQALGFARLNVEALGFEGLAADESQPGFAAYEEDAGTQEAESWSALLGRWRGELETLAEEIRRGWAAVQPKHPRVSCRDCGLHALCRIRDVVSLDEGEEVAE</sequence>
<protein>
    <submittedName>
        <fullName evidence="2">Probable DNA repair protein</fullName>
    </submittedName>
</protein>
<dbReference type="SUPFAM" id="SSF52540">
    <property type="entry name" value="P-loop containing nucleoside triphosphate hydrolases"/>
    <property type="match status" value="1"/>
</dbReference>
<dbReference type="RefSeq" id="WP_093285771.1">
    <property type="nucleotide sequence ID" value="NZ_FOFS01000008.1"/>
</dbReference>